<protein>
    <submittedName>
        <fullName evidence="1">Uncharacterized protein</fullName>
    </submittedName>
</protein>
<accession>A0A3F3PXD6</accession>
<proteinExistence type="predicted"/>
<reference evidence="1 2" key="1">
    <citation type="submission" date="2018-07" db="EMBL/GenBank/DDBJ databases">
        <title>The genomes of Aspergillus section Nigri reveals drivers in fungal speciation.</title>
        <authorList>
            <consortium name="DOE Joint Genome Institute"/>
            <person name="Vesth T.C."/>
            <person name="Nybo J."/>
            <person name="Theobald S."/>
            <person name="Brandl J."/>
            <person name="Frisvad J.C."/>
            <person name="Nielsen K.F."/>
            <person name="Lyhne E.K."/>
            <person name="Kogle M.E."/>
            <person name="Kuo A."/>
            <person name="Riley R."/>
            <person name="Clum A."/>
            <person name="Nolan M."/>
            <person name="Lipzen A."/>
            <person name="Salamov A."/>
            <person name="Henrissat B."/>
            <person name="Wiebenga A."/>
            <person name="De vries R.P."/>
            <person name="Grigoriev I.V."/>
            <person name="Mortensen U.H."/>
            <person name="Andersen M.R."/>
            <person name="Baker S.E."/>
        </authorList>
    </citation>
    <scope>NUCLEOTIDE SEQUENCE [LARGE SCALE GENOMIC DNA]</scope>
    <source>
        <strain evidence="1 2">CBS 139.54b</strain>
    </source>
</reference>
<dbReference type="EMBL" id="KZ852054">
    <property type="protein sequence ID" value="RDH31538.1"/>
    <property type="molecule type" value="Genomic_DNA"/>
</dbReference>
<gene>
    <name evidence="1" type="ORF">BDQ94DRAFT_146928</name>
</gene>
<dbReference type="GeneID" id="38135272"/>
<dbReference type="RefSeq" id="XP_026624560.1">
    <property type="nucleotide sequence ID" value="XM_026766916.1"/>
</dbReference>
<evidence type="ECO:0000313" key="1">
    <source>
        <dbReference type="EMBL" id="RDH31538.1"/>
    </source>
</evidence>
<dbReference type="AlphaFoldDB" id="A0A3F3PXD6"/>
<sequence>MASYQTVQPILVMNLAKHRDYSSPGGTEALASARDVFPSTHSTIAREAITPDSLLKDSSEPHWLFGHTNFHSHLSIHYLTRYSSRYLTHLSQSLSESSHSLNSFSLTCRGMCKLQYTYGQVIENRTPYLNMPVPYTYCVLLTPPQAQPSSR</sequence>
<organism evidence="1 2">
    <name type="scientific">Aspergillus welwitschiae</name>
    <dbReference type="NCBI Taxonomy" id="1341132"/>
    <lineage>
        <taxon>Eukaryota</taxon>
        <taxon>Fungi</taxon>
        <taxon>Dikarya</taxon>
        <taxon>Ascomycota</taxon>
        <taxon>Pezizomycotina</taxon>
        <taxon>Eurotiomycetes</taxon>
        <taxon>Eurotiomycetidae</taxon>
        <taxon>Eurotiales</taxon>
        <taxon>Aspergillaceae</taxon>
        <taxon>Aspergillus</taxon>
        <taxon>Aspergillus subgen. Circumdati</taxon>
    </lineage>
</organism>
<name>A0A3F3PXD6_9EURO</name>
<keyword evidence="2" id="KW-1185">Reference proteome</keyword>
<evidence type="ECO:0000313" key="2">
    <source>
        <dbReference type="Proteomes" id="UP000253729"/>
    </source>
</evidence>
<dbReference type="Proteomes" id="UP000253729">
    <property type="component" value="Unassembled WGS sequence"/>
</dbReference>